<evidence type="ECO:0000313" key="2">
    <source>
        <dbReference type="Proteomes" id="UP000013041"/>
    </source>
</evidence>
<dbReference type="EMBL" id="AGYG01000019">
    <property type="protein sequence ID" value="ENZ38077.1"/>
    <property type="molecule type" value="Genomic_DNA"/>
</dbReference>
<proteinExistence type="predicted"/>
<sequence>MKCTIQGIGSEGRIMSKEEKIELSFTDDIGYTAFSVYRTWYEKQHLTNAEKLYHLACADDESDLIDCTGKYYE</sequence>
<protein>
    <submittedName>
        <fullName evidence="1">Uncharacterized protein</fullName>
    </submittedName>
</protein>
<dbReference type="PATRIC" id="fig|997897.5.peg.2824"/>
<name>R0B1B8_9FIRM</name>
<comment type="caution">
    <text evidence="1">The sequence shown here is derived from an EMBL/GenBank/DDBJ whole genome shotgun (WGS) entry which is preliminary data.</text>
</comment>
<dbReference type="HOGENOM" id="CLU_2698039_0_0_9"/>
<dbReference type="Proteomes" id="UP000013041">
    <property type="component" value="Unassembled WGS sequence"/>
</dbReference>
<dbReference type="AlphaFoldDB" id="R0B1B8"/>
<evidence type="ECO:0000313" key="1">
    <source>
        <dbReference type="EMBL" id="ENZ38077.1"/>
    </source>
</evidence>
<organism evidence="1 2">
    <name type="scientific">Enterocloster bolteae 90B8</name>
    <dbReference type="NCBI Taxonomy" id="997897"/>
    <lineage>
        <taxon>Bacteria</taxon>
        <taxon>Bacillati</taxon>
        <taxon>Bacillota</taxon>
        <taxon>Clostridia</taxon>
        <taxon>Lachnospirales</taxon>
        <taxon>Lachnospiraceae</taxon>
        <taxon>Enterocloster</taxon>
    </lineage>
</organism>
<accession>R0B1B8</accession>
<reference evidence="1 2" key="1">
    <citation type="submission" date="2013-01" db="EMBL/GenBank/DDBJ databases">
        <title>The Genome Sequence of Clostridium bolteae 90B8.</title>
        <authorList>
            <consortium name="The Broad Institute Genome Sequencing Platform"/>
            <person name="Earl A."/>
            <person name="Ward D."/>
            <person name="Feldgarden M."/>
            <person name="Gevers D."/>
            <person name="Courvalin P."/>
            <person name="Lambert T."/>
            <person name="Walker B."/>
            <person name="Young S.K."/>
            <person name="Zeng Q."/>
            <person name="Gargeya S."/>
            <person name="Fitzgerald M."/>
            <person name="Haas B."/>
            <person name="Abouelleil A."/>
            <person name="Alvarado L."/>
            <person name="Arachchi H.M."/>
            <person name="Berlin A.M."/>
            <person name="Chapman S.B."/>
            <person name="Dewar J."/>
            <person name="Goldberg J."/>
            <person name="Griggs A."/>
            <person name="Gujja S."/>
            <person name="Hansen M."/>
            <person name="Howarth C."/>
            <person name="Imamovic A."/>
            <person name="Larimer J."/>
            <person name="McCowan C."/>
            <person name="Murphy C."/>
            <person name="Neiman D."/>
            <person name="Pearson M."/>
            <person name="Priest M."/>
            <person name="Roberts A."/>
            <person name="Saif S."/>
            <person name="Shea T."/>
            <person name="Sisk P."/>
            <person name="Sykes S."/>
            <person name="Wortman J."/>
            <person name="Nusbaum C."/>
            <person name="Birren B."/>
        </authorList>
    </citation>
    <scope>NUCLEOTIDE SEQUENCE [LARGE SCALE GENOMIC DNA]</scope>
    <source>
        <strain evidence="1 2">90B8</strain>
    </source>
</reference>
<gene>
    <name evidence="1" type="ORF">HMPREF1097_02659</name>
</gene>